<dbReference type="SUPFAM" id="SSF50891">
    <property type="entry name" value="Cyclophilin-like"/>
    <property type="match status" value="1"/>
</dbReference>
<dbReference type="PROSITE" id="PS50072">
    <property type="entry name" value="CSA_PPIASE_2"/>
    <property type="match status" value="1"/>
</dbReference>
<name>A0AAN7ZL59_9COLE</name>
<evidence type="ECO:0000313" key="5">
    <source>
        <dbReference type="EMBL" id="KAK5646612.1"/>
    </source>
</evidence>
<dbReference type="EC" id="5.2.1.8" evidence="3"/>
<dbReference type="InterPro" id="IPR002130">
    <property type="entry name" value="Cyclophilin-type_PPIase_dom"/>
</dbReference>
<keyword evidence="6" id="KW-1185">Reference proteome</keyword>
<dbReference type="GO" id="GO:0003755">
    <property type="term" value="F:peptidyl-prolyl cis-trans isomerase activity"/>
    <property type="evidence" value="ECO:0007669"/>
    <property type="project" value="UniProtKB-UniRule"/>
</dbReference>
<dbReference type="GO" id="GO:0016018">
    <property type="term" value="F:cyclosporin A binding"/>
    <property type="evidence" value="ECO:0007669"/>
    <property type="project" value="TreeGrafter"/>
</dbReference>
<dbReference type="PANTHER" id="PTHR11071">
    <property type="entry name" value="PEPTIDYL-PROLYL CIS-TRANS ISOMERASE"/>
    <property type="match status" value="1"/>
</dbReference>
<evidence type="ECO:0000256" key="2">
    <source>
        <dbReference type="ARBA" id="ARBA00023235"/>
    </source>
</evidence>
<dbReference type="InterPro" id="IPR029000">
    <property type="entry name" value="Cyclophilin-like_dom_sf"/>
</dbReference>
<accession>A0AAN7ZL59</accession>
<evidence type="ECO:0000256" key="3">
    <source>
        <dbReference type="RuleBase" id="RU363019"/>
    </source>
</evidence>
<dbReference type="PRINTS" id="PR00153">
    <property type="entry name" value="CSAPPISMRASE"/>
</dbReference>
<dbReference type="EMBL" id="JAVRBK010000003">
    <property type="protein sequence ID" value="KAK5646612.1"/>
    <property type="molecule type" value="Genomic_DNA"/>
</dbReference>
<dbReference type="Pfam" id="PF00160">
    <property type="entry name" value="Pro_isomerase"/>
    <property type="match status" value="1"/>
</dbReference>
<dbReference type="AlphaFoldDB" id="A0AAN7ZL59"/>
<dbReference type="PIRSF" id="PIRSF001467">
    <property type="entry name" value="Peptidylpro_ismrse"/>
    <property type="match status" value="1"/>
</dbReference>
<gene>
    <name evidence="5" type="ORF">RI129_005076</name>
</gene>
<comment type="function">
    <text evidence="3">PPIases accelerate the folding of proteins. It catalyzes the cis-trans isomerization of proline imidic peptide bonds in oligopeptides.</text>
</comment>
<comment type="catalytic activity">
    <reaction evidence="3">
        <text>[protein]-peptidylproline (omega=180) = [protein]-peptidylproline (omega=0)</text>
        <dbReference type="Rhea" id="RHEA:16237"/>
        <dbReference type="Rhea" id="RHEA-COMP:10747"/>
        <dbReference type="Rhea" id="RHEA-COMP:10748"/>
        <dbReference type="ChEBI" id="CHEBI:83833"/>
        <dbReference type="ChEBI" id="CHEBI:83834"/>
        <dbReference type="EC" id="5.2.1.8"/>
    </reaction>
</comment>
<organism evidence="5 6">
    <name type="scientific">Pyrocoelia pectoralis</name>
    <dbReference type="NCBI Taxonomy" id="417401"/>
    <lineage>
        <taxon>Eukaryota</taxon>
        <taxon>Metazoa</taxon>
        <taxon>Ecdysozoa</taxon>
        <taxon>Arthropoda</taxon>
        <taxon>Hexapoda</taxon>
        <taxon>Insecta</taxon>
        <taxon>Pterygota</taxon>
        <taxon>Neoptera</taxon>
        <taxon>Endopterygota</taxon>
        <taxon>Coleoptera</taxon>
        <taxon>Polyphaga</taxon>
        <taxon>Elateriformia</taxon>
        <taxon>Elateroidea</taxon>
        <taxon>Lampyridae</taxon>
        <taxon>Lampyrinae</taxon>
        <taxon>Pyrocoelia</taxon>
    </lineage>
</organism>
<reference evidence="5 6" key="1">
    <citation type="journal article" date="2024" name="Insects">
        <title>An Improved Chromosome-Level Genome Assembly of the Firefly Pyrocoelia pectoralis.</title>
        <authorList>
            <person name="Fu X."/>
            <person name="Meyer-Rochow V.B."/>
            <person name="Ballantyne L."/>
            <person name="Zhu X."/>
        </authorList>
    </citation>
    <scope>NUCLEOTIDE SEQUENCE [LARGE SCALE GENOMIC DNA]</scope>
    <source>
        <tissue evidence="5">Whole body</tissue>
    </source>
</reference>
<keyword evidence="2 3" id="KW-0413">Isomerase</keyword>
<keyword evidence="1 3" id="KW-0697">Rotamase</keyword>
<dbReference type="Gene3D" id="2.40.100.10">
    <property type="entry name" value="Cyclophilin-like"/>
    <property type="match status" value="1"/>
</dbReference>
<comment type="caution">
    <text evidence="5">The sequence shown here is derived from an EMBL/GenBank/DDBJ whole genome shotgun (WGS) entry which is preliminary data.</text>
</comment>
<comment type="similarity">
    <text evidence="3">Belongs to the cyclophilin-type PPIase family.</text>
</comment>
<evidence type="ECO:0000313" key="6">
    <source>
        <dbReference type="Proteomes" id="UP001329430"/>
    </source>
</evidence>
<evidence type="ECO:0000256" key="1">
    <source>
        <dbReference type="ARBA" id="ARBA00023110"/>
    </source>
</evidence>
<dbReference type="PANTHER" id="PTHR11071:SF478">
    <property type="entry name" value="PEPTIDYL-PROLYL CIS-TRANS ISOMERASE, RHODOPSIN-SPECIFIC ISOZYME"/>
    <property type="match status" value="1"/>
</dbReference>
<dbReference type="Proteomes" id="UP001329430">
    <property type="component" value="Chromosome 3"/>
</dbReference>
<dbReference type="GO" id="GO:0005737">
    <property type="term" value="C:cytoplasm"/>
    <property type="evidence" value="ECO:0007669"/>
    <property type="project" value="TreeGrafter"/>
</dbReference>
<protein>
    <recommendedName>
        <fullName evidence="3">Peptidyl-prolyl cis-trans isomerase</fullName>
        <shortName evidence="3">PPIase</shortName>
        <ecNumber evidence="3">5.2.1.8</ecNumber>
    </recommendedName>
</protein>
<sequence>MISYGYHVLLVGGDIVANNGTGAISIYGDYFEDENFDVKHEGPGFLSMANSGPNTNGCQFFITTIATHWLDGKHTVFGKVCHRENNFFKSKMFLKVLDGQGLVHKIERIKTDPYDRPKQSVVISKCGIISTPSPFYVSAISYK</sequence>
<dbReference type="InterPro" id="IPR024936">
    <property type="entry name" value="Cyclophilin-type_PPIase"/>
</dbReference>
<proteinExistence type="inferred from homology"/>
<evidence type="ECO:0000259" key="4">
    <source>
        <dbReference type="PROSITE" id="PS50072"/>
    </source>
</evidence>
<feature type="domain" description="PPIase cyclophilin-type" evidence="4">
    <location>
        <begin position="9"/>
        <end position="128"/>
    </location>
</feature>
<dbReference type="GO" id="GO:0006457">
    <property type="term" value="P:protein folding"/>
    <property type="evidence" value="ECO:0007669"/>
    <property type="project" value="TreeGrafter"/>
</dbReference>